<gene>
    <name evidence="4" type="primary">mmpR5</name>
    <name evidence="4" type="ORF">GTS_05590</name>
</gene>
<dbReference type="OrthoDB" id="67158at2"/>
<evidence type="ECO:0000256" key="1">
    <source>
        <dbReference type="ARBA" id="ARBA00023015"/>
    </source>
</evidence>
<dbReference type="EMBL" id="BJFL01000002">
    <property type="protein sequence ID" value="GDY28926.1"/>
    <property type="molecule type" value="Genomic_DNA"/>
</dbReference>
<dbReference type="AlphaFoldDB" id="A0A4D4J364"/>
<dbReference type="InterPro" id="IPR036390">
    <property type="entry name" value="WH_DNA-bd_sf"/>
</dbReference>
<keyword evidence="5" id="KW-1185">Reference proteome</keyword>
<name>A0A4D4J364_9PSEU</name>
<accession>A0A4D4J364</accession>
<evidence type="ECO:0000256" key="3">
    <source>
        <dbReference type="ARBA" id="ARBA00023163"/>
    </source>
</evidence>
<dbReference type="InterPro" id="IPR052362">
    <property type="entry name" value="HTH-GbsR_regulator"/>
</dbReference>
<dbReference type="SUPFAM" id="SSF46785">
    <property type="entry name" value="Winged helix' DNA-binding domain"/>
    <property type="match status" value="1"/>
</dbReference>
<keyword evidence="3" id="KW-0804">Transcription</keyword>
<evidence type="ECO:0000256" key="2">
    <source>
        <dbReference type="ARBA" id="ARBA00023125"/>
    </source>
</evidence>
<dbReference type="GO" id="GO:0003677">
    <property type="term" value="F:DNA binding"/>
    <property type="evidence" value="ECO:0007669"/>
    <property type="project" value="UniProtKB-KW"/>
</dbReference>
<evidence type="ECO:0000313" key="4">
    <source>
        <dbReference type="EMBL" id="GDY28926.1"/>
    </source>
</evidence>
<dbReference type="PANTHER" id="PTHR38465">
    <property type="entry name" value="HTH-TYPE TRANSCRIPTIONAL REGULATOR MJ1563-RELATED"/>
    <property type="match status" value="1"/>
</dbReference>
<reference evidence="5" key="1">
    <citation type="submission" date="2019-04" db="EMBL/GenBank/DDBJ databases">
        <title>Draft genome sequence of Pseudonocardiaceae bacterium SL3-2-4.</title>
        <authorList>
            <person name="Ningsih F."/>
            <person name="Yokota A."/>
            <person name="Sakai Y."/>
            <person name="Nanatani K."/>
            <person name="Yabe S."/>
            <person name="Oetari A."/>
            <person name="Sjamsuridzal W."/>
        </authorList>
    </citation>
    <scope>NUCLEOTIDE SEQUENCE [LARGE SCALE GENOMIC DNA]</scope>
    <source>
        <strain evidence="5">SL3-2-4</strain>
    </source>
</reference>
<proteinExistence type="predicted"/>
<evidence type="ECO:0000313" key="5">
    <source>
        <dbReference type="Proteomes" id="UP000298860"/>
    </source>
</evidence>
<sequence length="154" mass="17666">MTVEREPRLAVWIERLAARFADDGLPLIAGRIMGYLLVCDPPECTAADLSRALEASSGSISTNVRLLMNMGLVTKKTRRGRQAALYRIDEKHWADMVQRRMDALVGIRDLTREGMRLLSGDPHRAHRLRTVHELYAWLADELPQVWERRPQPPR</sequence>
<organism evidence="4 5">
    <name type="scientific">Gandjariella thermophila</name>
    <dbReference type="NCBI Taxonomy" id="1931992"/>
    <lineage>
        <taxon>Bacteria</taxon>
        <taxon>Bacillati</taxon>
        <taxon>Actinomycetota</taxon>
        <taxon>Actinomycetes</taxon>
        <taxon>Pseudonocardiales</taxon>
        <taxon>Pseudonocardiaceae</taxon>
        <taxon>Gandjariella</taxon>
    </lineage>
</organism>
<dbReference type="RefSeq" id="WP_137812125.1">
    <property type="nucleotide sequence ID" value="NZ_BJFL01000002.1"/>
</dbReference>
<dbReference type="PANTHER" id="PTHR38465:SF2">
    <property type="entry name" value="HTH-TYPE TRANSCRIPTIONAL REGULATOR MMPR5"/>
    <property type="match status" value="1"/>
</dbReference>
<keyword evidence="2" id="KW-0238">DNA-binding</keyword>
<dbReference type="InterPro" id="IPR036388">
    <property type="entry name" value="WH-like_DNA-bd_sf"/>
</dbReference>
<keyword evidence="1" id="KW-0805">Transcription regulation</keyword>
<dbReference type="Proteomes" id="UP000298860">
    <property type="component" value="Unassembled WGS sequence"/>
</dbReference>
<protein>
    <submittedName>
        <fullName evidence="4">HTH-type transcriptional regulator MmpR5</fullName>
    </submittedName>
</protein>
<dbReference type="Gene3D" id="1.10.10.10">
    <property type="entry name" value="Winged helix-like DNA-binding domain superfamily/Winged helix DNA-binding domain"/>
    <property type="match status" value="1"/>
</dbReference>
<dbReference type="Gene3D" id="1.10.287.160">
    <property type="entry name" value="HR1 repeat"/>
    <property type="match status" value="1"/>
</dbReference>
<comment type="caution">
    <text evidence="4">The sequence shown here is derived from an EMBL/GenBank/DDBJ whole genome shotgun (WGS) entry which is preliminary data.</text>
</comment>